<dbReference type="Proteomes" id="UP000094444">
    <property type="component" value="Unassembled WGS sequence"/>
</dbReference>
<feature type="compositionally biased region" description="Acidic residues" evidence="1">
    <location>
        <begin position="478"/>
        <end position="489"/>
    </location>
</feature>
<accession>A0A2P5HJ25</accession>
<dbReference type="GO" id="GO:0004725">
    <property type="term" value="F:protein tyrosine phosphatase activity"/>
    <property type="evidence" value="ECO:0007669"/>
    <property type="project" value="TreeGrafter"/>
</dbReference>
<evidence type="ECO:0000313" key="3">
    <source>
        <dbReference type="Proteomes" id="UP000094444"/>
    </source>
</evidence>
<organism evidence="2 3">
    <name type="scientific">Diaporthe helianthi</name>
    <dbReference type="NCBI Taxonomy" id="158607"/>
    <lineage>
        <taxon>Eukaryota</taxon>
        <taxon>Fungi</taxon>
        <taxon>Dikarya</taxon>
        <taxon>Ascomycota</taxon>
        <taxon>Pezizomycotina</taxon>
        <taxon>Sordariomycetes</taxon>
        <taxon>Sordariomycetidae</taxon>
        <taxon>Diaporthales</taxon>
        <taxon>Diaporthaceae</taxon>
        <taxon>Diaporthe</taxon>
    </lineage>
</organism>
<gene>
    <name evidence="2" type="ORF">DHEL01_v211340</name>
</gene>
<proteinExistence type="predicted"/>
<feature type="region of interest" description="Disordered" evidence="1">
    <location>
        <begin position="673"/>
        <end position="708"/>
    </location>
</feature>
<feature type="region of interest" description="Disordered" evidence="1">
    <location>
        <begin position="463"/>
        <end position="489"/>
    </location>
</feature>
<feature type="compositionally biased region" description="Gly residues" evidence="1">
    <location>
        <begin position="522"/>
        <end position="610"/>
    </location>
</feature>
<feature type="compositionally biased region" description="Gly residues" evidence="1">
    <location>
        <begin position="684"/>
        <end position="701"/>
    </location>
</feature>
<dbReference type="PANTHER" id="PTHR45706">
    <property type="entry name" value="TYROSINE-PROTEIN PHOSPHATASE"/>
    <property type="match status" value="1"/>
</dbReference>
<name>A0A2P5HJ25_DIAHE</name>
<dbReference type="PANTHER" id="PTHR45706:SF4">
    <property type="entry name" value="TYROSINE-PROTEIN PHOSPHATASE"/>
    <property type="match status" value="1"/>
</dbReference>
<evidence type="ECO:0000313" key="2">
    <source>
        <dbReference type="EMBL" id="POS70265.1"/>
    </source>
</evidence>
<sequence length="1497" mass="158095">MKRSVLSGLACAAVVGAIPASKPTKSLDLARIEVECSVDVYPWRPECHVVNAHGKTLTAGATAAPDPDYGVGCDLNGCHAFGINPFKIIPDILSAILDKVRHKHKTSTSPVIDTPTAPPSSVPATTTTQSISQTLSSTSETDSPFSSQPASTTPSSTVSTSSSSPTETITSSVTITPTVTITSTTISSGQPDPTTTSSQSKTITSSVTITPTVTTTTTTTSSGQPDSSTTSSTVSTSTSSHSETSTETETTGQPTTTSSSSTKTETGQPTTTSSSSTKTETGKPTTTSTTSTKTKTTGQPTTKPSSSSTKTETTGQPTTTSTSSTKTETTGHPTTKPSSSSTKTETTGHPTTKPSSSTTTTSSTVPPLPTEVDEVVKSIVKSKRRRDLAIGLGVGLGVGIPVTLGVGGIIGWIAKTWASSFRAGTGITEAFRDTIPRMRLGDIADYSGSNSYDYSDLSPDYTDFYGSEPAGGGFSDPDFYEEPSFSEDPDFNIERWLDELQEGSAGEGPSAPPSEGGSSTPGQGGSGSSGSGSGSSGSGSSGQGGSGSGSTGSGQGGSGHGGSGSGQGGSGQGGSGQGGSGSGQGGSGSGHGGSGQGDSGSGSSGSGSSGQDGSYSGSHGDNSAEDSGTDRLGSETSDALDRFYDAMSQNGFDLRSATHLLEGFNGHLAQAEASTAHGEPHAGSGSGGSGSGGTGNGGSDSGGDFTSDASTVVDQATRVALRDLAEWNRVRSEPLVQAAARAAAGDVSAAERIKSLVYAGVPAVDIQPTWNDVAQALDDASGSEAEYDAALDTIANHLTIQDVDFAEAGTSAITYGTQSQAFREDLKTAGFPESSLDEVMQYVADAIESANEHHANALGAAIRAVRDAALGSSAAPPKTYDIASESVRGFDEIKKALLDVFKSSLNFWPRYANAMYDVLKKLERKPHSKVLDDILQNGPAPKLAPYRGIEYPYRRGRIPGPGKEPVPVKPGEVYGKPPAANSPVPWFCASLTNDEIIASAEADSKAVADGIRYMDGDEEMRNSYVAWLREDQDNVAKLAKAVPNAICRLRIDPDSLADYQTPEGATTGFTDTFQALLRLWHSVIKSKPKFFGLPEVNYCANLTSKQYSEANDMSKQSLDEVMDKYSHVNKTSYEKLARDDRDVFDWIRTWSVPTVRCKLQLLLKSPTASDQDRTGYQSSLKVMKELSQNLDNIKAAPAPPTAPTPAPQDPISLPNLQWPFKEFFCPHVSTAHDYLEGGQKRTEYEKQVLEHLHDFEQRHDDYLGYMKLHSDQINSTLEVLDETACLARVGAGLAPEFIPRLQDLSLALGAVFYEVHSEFNFDGLPPTGATMQDPPTAKYMTRNEPFCPDFRQRKEPEDRGPPRFIPLLYDPATKSTAYIQDYSTFKVMILESVDLFQQRRDEYLKYIRSHPDELALTIKLVKDLQCIGGEQVEPQFVDQKLTALSPFDDSQQNIILYSRALYVMMKALQEPVPRPTSLSEVFNLCEVHQGELQCPPP</sequence>
<dbReference type="STRING" id="158607.A0A2P5HJ25"/>
<dbReference type="EMBL" id="MAVT02001711">
    <property type="protein sequence ID" value="POS70265.1"/>
    <property type="molecule type" value="Genomic_DNA"/>
</dbReference>
<protein>
    <submittedName>
        <fullName evidence="2">Uncharacterized protein</fullName>
    </submittedName>
</protein>
<feature type="compositionally biased region" description="Low complexity" evidence="1">
    <location>
        <begin position="122"/>
        <end position="365"/>
    </location>
</feature>
<reference evidence="2" key="1">
    <citation type="submission" date="2017-09" db="EMBL/GenBank/DDBJ databases">
        <title>Polyketide synthases of a Diaporthe helianthi virulent isolate.</title>
        <authorList>
            <person name="Baroncelli R."/>
        </authorList>
    </citation>
    <scope>NUCLEOTIDE SEQUENCE [LARGE SCALE GENOMIC DNA]</scope>
    <source>
        <strain evidence="2">7/96</strain>
    </source>
</reference>
<keyword evidence="3" id="KW-1185">Reference proteome</keyword>
<feature type="region of interest" description="Disordered" evidence="1">
    <location>
        <begin position="106"/>
        <end position="369"/>
    </location>
</feature>
<comment type="caution">
    <text evidence="2">The sequence shown here is derived from an EMBL/GenBank/DDBJ whole genome shotgun (WGS) entry which is preliminary data.</text>
</comment>
<dbReference type="InParanoid" id="A0A2P5HJ25"/>
<feature type="compositionally biased region" description="Low complexity" evidence="1">
    <location>
        <begin position="503"/>
        <end position="521"/>
    </location>
</feature>
<dbReference type="OrthoDB" id="5245167at2759"/>
<evidence type="ECO:0000256" key="1">
    <source>
        <dbReference type="SAM" id="MobiDB-lite"/>
    </source>
</evidence>
<feature type="region of interest" description="Disordered" evidence="1">
    <location>
        <begin position="503"/>
        <end position="636"/>
    </location>
</feature>